<dbReference type="RefSeq" id="WP_033897198.1">
    <property type="nucleotide sequence ID" value="NZ_CP014546.1"/>
</dbReference>
<dbReference type="AlphaFoldDB" id="A0A127I195"/>
<evidence type="ECO:0000313" key="4">
    <source>
        <dbReference type="Proteomes" id="UP000070516"/>
    </source>
</evidence>
<protein>
    <submittedName>
        <fullName evidence="3">Histidine kinase</fullName>
    </submittedName>
</protein>
<dbReference type="KEGG" id="pazo:AYR47_19545"/>
<dbReference type="EMBL" id="CP014546">
    <property type="protein sequence ID" value="AMN80371.1"/>
    <property type="molecule type" value="Genomic_DNA"/>
</dbReference>
<dbReference type="InterPro" id="IPR001867">
    <property type="entry name" value="OmpR/PhoB-type_DNA-bd"/>
</dbReference>
<dbReference type="Gene3D" id="1.10.10.10">
    <property type="entry name" value="Winged helix-like DNA-binding domain superfamily/Winged helix DNA-binding domain"/>
    <property type="match status" value="1"/>
</dbReference>
<dbReference type="GO" id="GO:0003677">
    <property type="term" value="F:DNA binding"/>
    <property type="evidence" value="ECO:0007669"/>
    <property type="project" value="UniProtKB-KW"/>
</dbReference>
<dbReference type="GO" id="GO:0000160">
    <property type="term" value="P:phosphorelay signal transduction system"/>
    <property type="evidence" value="ECO:0007669"/>
    <property type="project" value="InterPro"/>
</dbReference>
<evidence type="ECO:0000313" key="3">
    <source>
        <dbReference type="EMBL" id="AMN80371.1"/>
    </source>
</evidence>
<sequence>MQFSNVLAIARTQSKSEDFRELIVRTVADDLKVDTRYYEQLIDTQESHADYRAIIIEIDTPSASSQTLDIIKNTRANNPGCTIFVVITFASTLSKTKYYLAGADYCIKVAETSPEKKLSLFDEFLSANARLNRCGLVLDQDRMCIYGDGKKLEISFVEMKVLEALIQRRLLSHTEIAAVMGLNTKYYDSRALEKSISRLRSKIKAHYGDNIIQNIRGYGYKLSRGLICASYFQPAKERSNRE</sequence>
<dbReference type="InterPro" id="IPR036388">
    <property type="entry name" value="WH-like_DNA-bd_sf"/>
</dbReference>
<dbReference type="InterPro" id="IPR016032">
    <property type="entry name" value="Sig_transdc_resp-reg_C-effctor"/>
</dbReference>
<gene>
    <name evidence="3" type="ORF">AYR47_19545</name>
</gene>
<dbReference type="Proteomes" id="UP000070516">
    <property type="component" value="Chromosome"/>
</dbReference>
<dbReference type="CDD" id="cd00383">
    <property type="entry name" value="trans_reg_C"/>
    <property type="match status" value="1"/>
</dbReference>
<evidence type="ECO:0000259" key="2">
    <source>
        <dbReference type="SMART" id="SM00862"/>
    </source>
</evidence>
<reference evidence="3 4" key="1">
    <citation type="submission" date="2016-02" db="EMBL/GenBank/DDBJ databases">
        <title>Complete genome sequence of Pseudomonas azotoformans S4.</title>
        <authorList>
            <person name="Fang Y."/>
            <person name="Wu L."/>
            <person name="Feng G."/>
        </authorList>
    </citation>
    <scope>NUCLEOTIDE SEQUENCE [LARGE SCALE GENOMIC DNA]</scope>
    <source>
        <strain evidence="3 4">S4</strain>
    </source>
</reference>
<keyword evidence="3" id="KW-0418">Kinase</keyword>
<dbReference type="GO" id="GO:0016301">
    <property type="term" value="F:kinase activity"/>
    <property type="evidence" value="ECO:0007669"/>
    <property type="project" value="UniProtKB-KW"/>
</dbReference>
<dbReference type="GO" id="GO:0006355">
    <property type="term" value="P:regulation of DNA-templated transcription"/>
    <property type="evidence" value="ECO:0007669"/>
    <property type="project" value="InterPro"/>
</dbReference>
<dbReference type="SUPFAM" id="SSF46894">
    <property type="entry name" value="C-terminal effector domain of the bipartite response regulators"/>
    <property type="match status" value="1"/>
</dbReference>
<accession>A0A127I195</accession>
<name>A0A127I195_PSEAZ</name>
<keyword evidence="1" id="KW-0238">DNA-binding</keyword>
<organism evidence="3 4">
    <name type="scientific">Pseudomonas azotoformans</name>
    <dbReference type="NCBI Taxonomy" id="47878"/>
    <lineage>
        <taxon>Bacteria</taxon>
        <taxon>Pseudomonadati</taxon>
        <taxon>Pseudomonadota</taxon>
        <taxon>Gammaproteobacteria</taxon>
        <taxon>Pseudomonadales</taxon>
        <taxon>Pseudomonadaceae</taxon>
        <taxon>Pseudomonas</taxon>
    </lineage>
</organism>
<dbReference type="SMART" id="SM00862">
    <property type="entry name" value="Trans_reg_C"/>
    <property type="match status" value="1"/>
</dbReference>
<evidence type="ECO:0000256" key="1">
    <source>
        <dbReference type="ARBA" id="ARBA00023125"/>
    </source>
</evidence>
<proteinExistence type="predicted"/>
<dbReference type="Pfam" id="PF00486">
    <property type="entry name" value="Trans_reg_C"/>
    <property type="match status" value="1"/>
</dbReference>
<feature type="domain" description="OmpR/PhoB-type" evidence="2">
    <location>
        <begin position="149"/>
        <end position="222"/>
    </location>
</feature>
<keyword evidence="3" id="KW-0808">Transferase</keyword>